<dbReference type="SUPFAM" id="SSF160240">
    <property type="entry name" value="Cation efflux protein cytoplasmic domain-like"/>
    <property type="match status" value="1"/>
</dbReference>
<dbReference type="Pfam" id="PF16916">
    <property type="entry name" value="ZT_dimer"/>
    <property type="match status" value="1"/>
</dbReference>
<comment type="caution">
    <text evidence="2">The sequence shown here is derived from an EMBL/GenBank/DDBJ whole genome shotgun (WGS) entry which is preliminary data.</text>
</comment>
<protein>
    <recommendedName>
        <fullName evidence="1">Cation efflux protein cytoplasmic domain-containing protein</fullName>
    </recommendedName>
</protein>
<feature type="domain" description="Cation efflux protein cytoplasmic" evidence="1">
    <location>
        <begin position="2"/>
        <end position="42"/>
    </location>
</feature>
<gene>
    <name evidence="2" type="ORF">bsdtw1_00200</name>
</gene>
<reference evidence="2 3" key="1">
    <citation type="submission" date="2020-07" db="EMBL/GenBank/DDBJ databases">
        <title>A new beta-1,3-glucan-decomposing anaerobic bacterium isolated from anoxic soil subjected to biological soil disinfestation.</title>
        <authorList>
            <person name="Ueki A."/>
            <person name="Tonouchi A."/>
        </authorList>
    </citation>
    <scope>NUCLEOTIDE SEQUENCE [LARGE SCALE GENOMIC DNA]</scope>
    <source>
        <strain evidence="2 3">TW1</strain>
    </source>
</reference>
<name>A0A6V8SCG9_9CLOT</name>
<organism evidence="2 3">
    <name type="scientific">Clostridium fungisolvens</name>
    <dbReference type="NCBI Taxonomy" id="1604897"/>
    <lineage>
        <taxon>Bacteria</taxon>
        <taxon>Bacillati</taxon>
        <taxon>Bacillota</taxon>
        <taxon>Clostridia</taxon>
        <taxon>Eubacteriales</taxon>
        <taxon>Clostridiaceae</taxon>
        <taxon>Clostridium</taxon>
    </lineage>
</organism>
<dbReference type="Gene3D" id="3.30.70.1350">
    <property type="entry name" value="Cation efflux protein, cytoplasmic domain"/>
    <property type="match status" value="1"/>
</dbReference>
<evidence type="ECO:0000313" key="2">
    <source>
        <dbReference type="EMBL" id="GFP74155.1"/>
    </source>
</evidence>
<evidence type="ECO:0000259" key="1">
    <source>
        <dbReference type="Pfam" id="PF16916"/>
    </source>
</evidence>
<evidence type="ECO:0000313" key="3">
    <source>
        <dbReference type="Proteomes" id="UP000580568"/>
    </source>
</evidence>
<keyword evidence="3" id="KW-1185">Reference proteome</keyword>
<accession>A0A6V8SCG9</accession>
<dbReference type="InterPro" id="IPR036837">
    <property type="entry name" value="Cation_efflux_CTD_sf"/>
</dbReference>
<dbReference type="Proteomes" id="UP000580568">
    <property type="component" value="Unassembled WGS sequence"/>
</dbReference>
<dbReference type="EMBL" id="BLZR01000001">
    <property type="protein sequence ID" value="GFP74155.1"/>
    <property type="molecule type" value="Genomic_DNA"/>
</dbReference>
<dbReference type="AlphaFoldDB" id="A0A6V8SCG9"/>
<sequence>MASIHAEIPADINIMKIHNIIDTTERELSQKLNIYLVIHMNPISVEDEGIKSAKEEIKK</sequence>
<dbReference type="InterPro" id="IPR027470">
    <property type="entry name" value="Cation_efflux_CTD"/>
</dbReference>
<proteinExistence type="predicted"/>